<protein>
    <recommendedName>
        <fullName evidence="4">Saposin B-type domain-containing protein</fullName>
    </recommendedName>
</protein>
<accession>A0A0L0FD07</accession>
<feature type="chain" id="PRO_5005538643" description="Saposin B-type domain-containing protein" evidence="1">
    <location>
        <begin position="18"/>
        <end position="292"/>
    </location>
</feature>
<dbReference type="Proteomes" id="UP000054560">
    <property type="component" value="Unassembled WGS sequence"/>
</dbReference>
<sequence length="292" mass="32461">MKFTSVVLLGLFSVAWAFPSHVVQEAADKAFSELEDTYEASEGLLHRLGSQLKSDAWVWGRPNELEGRRKCRKCHMGVTEHIMKSVVHRVKHICEETKCEKLKKHCEEAKEHPKVAFGVLLAMVRPMEKARAFCFGRGDCPRPHPPCGVDVKEIDPSPINMNSEEFGLVVEKVIKKPAAISAEANNLPVPFVFEDEDKCKTCIKGASCKFFMAAAKKIKGFCEKTECSVAKRHCAMAKKHPEIAAGVLLVMLRPAEWGCGYCFGSKDCSAPEEMETAGSDILGLEWADEVQF</sequence>
<name>A0A0L0FD07_9EUKA</name>
<dbReference type="GeneID" id="25913316"/>
<gene>
    <name evidence="2" type="ORF">SARC_12812</name>
</gene>
<evidence type="ECO:0000256" key="1">
    <source>
        <dbReference type="SAM" id="SignalP"/>
    </source>
</evidence>
<proteinExistence type="predicted"/>
<organism evidence="2 3">
    <name type="scientific">Sphaeroforma arctica JP610</name>
    <dbReference type="NCBI Taxonomy" id="667725"/>
    <lineage>
        <taxon>Eukaryota</taxon>
        <taxon>Ichthyosporea</taxon>
        <taxon>Ichthyophonida</taxon>
        <taxon>Sphaeroforma</taxon>
    </lineage>
</organism>
<keyword evidence="3" id="KW-1185">Reference proteome</keyword>
<keyword evidence="1" id="KW-0732">Signal</keyword>
<evidence type="ECO:0000313" key="2">
    <source>
        <dbReference type="EMBL" id="KNC74649.1"/>
    </source>
</evidence>
<dbReference type="AlphaFoldDB" id="A0A0L0FD07"/>
<dbReference type="OrthoDB" id="10676892at2759"/>
<dbReference type="RefSeq" id="XP_014148551.1">
    <property type="nucleotide sequence ID" value="XM_014293076.1"/>
</dbReference>
<evidence type="ECO:0008006" key="4">
    <source>
        <dbReference type="Google" id="ProtNLM"/>
    </source>
</evidence>
<feature type="signal peptide" evidence="1">
    <location>
        <begin position="1"/>
        <end position="17"/>
    </location>
</feature>
<reference evidence="2 3" key="1">
    <citation type="submission" date="2011-02" db="EMBL/GenBank/DDBJ databases">
        <title>The Genome Sequence of Sphaeroforma arctica JP610.</title>
        <authorList>
            <consortium name="The Broad Institute Genome Sequencing Platform"/>
            <person name="Russ C."/>
            <person name="Cuomo C."/>
            <person name="Young S.K."/>
            <person name="Zeng Q."/>
            <person name="Gargeya S."/>
            <person name="Alvarado L."/>
            <person name="Berlin A."/>
            <person name="Chapman S.B."/>
            <person name="Chen Z."/>
            <person name="Freedman E."/>
            <person name="Gellesch M."/>
            <person name="Goldberg J."/>
            <person name="Griggs A."/>
            <person name="Gujja S."/>
            <person name="Heilman E."/>
            <person name="Heiman D."/>
            <person name="Howarth C."/>
            <person name="Mehta T."/>
            <person name="Neiman D."/>
            <person name="Pearson M."/>
            <person name="Roberts A."/>
            <person name="Saif S."/>
            <person name="Shea T."/>
            <person name="Shenoy N."/>
            <person name="Sisk P."/>
            <person name="Stolte C."/>
            <person name="Sykes S."/>
            <person name="White J."/>
            <person name="Yandava C."/>
            <person name="Burger G."/>
            <person name="Gray M.W."/>
            <person name="Holland P.W.H."/>
            <person name="King N."/>
            <person name="Lang F.B.F."/>
            <person name="Roger A.J."/>
            <person name="Ruiz-Trillo I."/>
            <person name="Haas B."/>
            <person name="Nusbaum C."/>
            <person name="Birren B."/>
        </authorList>
    </citation>
    <scope>NUCLEOTIDE SEQUENCE [LARGE SCALE GENOMIC DNA]</scope>
    <source>
        <strain evidence="2 3">JP610</strain>
    </source>
</reference>
<dbReference type="EMBL" id="KQ244206">
    <property type="protein sequence ID" value="KNC74649.1"/>
    <property type="molecule type" value="Genomic_DNA"/>
</dbReference>
<evidence type="ECO:0000313" key="3">
    <source>
        <dbReference type="Proteomes" id="UP000054560"/>
    </source>
</evidence>